<evidence type="ECO:0000313" key="1">
    <source>
        <dbReference type="EMBL" id="PZO36748.1"/>
    </source>
</evidence>
<proteinExistence type="predicted"/>
<reference evidence="1 2" key="2">
    <citation type="submission" date="2018-06" db="EMBL/GenBank/DDBJ databases">
        <title>Metagenomic assembly of (sub)arctic Cyanobacteria and their associated microbiome from non-axenic cultures.</title>
        <authorList>
            <person name="Baurain D."/>
        </authorList>
    </citation>
    <scope>NUCLEOTIDE SEQUENCE [LARGE SCALE GENOMIC DNA]</scope>
    <source>
        <strain evidence="1">ULC066bin1</strain>
    </source>
</reference>
<comment type="caution">
    <text evidence="1">The sequence shown here is derived from an EMBL/GenBank/DDBJ whole genome shotgun (WGS) entry which is preliminary data.</text>
</comment>
<protein>
    <submittedName>
        <fullName evidence="1">Uncharacterized protein</fullName>
    </submittedName>
</protein>
<name>A0A2W4XZV1_9CYAN</name>
<gene>
    <name evidence="1" type="ORF">DCF19_20430</name>
</gene>
<evidence type="ECO:0000313" key="2">
    <source>
        <dbReference type="Proteomes" id="UP000249467"/>
    </source>
</evidence>
<dbReference type="EMBL" id="QBML01000037">
    <property type="protein sequence ID" value="PZO36748.1"/>
    <property type="molecule type" value="Genomic_DNA"/>
</dbReference>
<dbReference type="Proteomes" id="UP000249467">
    <property type="component" value="Unassembled WGS sequence"/>
</dbReference>
<reference evidence="1 2" key="1">
    <citation type="submission" date="2018-04" db="EMBL/GenBank/DDBJ databases">
        <authorList>
            <person name="Go L.Y."/>
            <person name="Mitchell J.A."/>
        </authorList>
    </citation>
    <scope>NUCLEOTIDE SEQUENCE [LARGE SCALE GENOMIC DNA]</scope>
    <source>
        <strain evidence="1">ULC066bin1</strain>
    </source>
</reference>
<organism evidence="1 2">
    <name type="scientific">Pseudanabaena frigida</name>
    <dbReference type="NCBI Taxonomy" id="945775"/>
    <lineage>
        <taxon>Bacteria</taxon>
        <taxon>Bacillati</taxon>
        <taxon>Cyanobacteriota</taxon>
        <taxon>Cyanophyceae</taxon>
        <taxon>Pseudanabaenales</taxon>
        <taxon>Pseudanabaenaceae</taxon>
        <taxon>Pseudanabaena</taxon>
    </lineage>
</organism>
<dbReference type="AlphaFoldDB" id="A0A2W4XZV1"/>
<sequence length="81" mass="8762">MLLKSYKNILPASIAFVGGMIFAVGQPEVLLANVQVGYTPTDRPKPQRTQGGGSRLYERSASFLQLANKVDTATSLGSDRY</sequence>
<accession>A0A2W4XZV1</accession>